<feature type="transmembrane region" description="Helical" evidence="1">
    <location>
        <begin position="62"/>
        <end position="84"/>
    </location>
</feature>
<dbReference type="RefSeq" id="WP_145024001.1">
    <property type="nucleotide sequence ID" value="NZ_VLLN01000019.1"/>
</dbReference>
<comment type="caution">
    <text evidence="2">The sequence shown here is derived from an EMBL/GenBank/DDBJ whole genome shotgun (WGS) entry which is preliminary data.</text>
</comment>
<protein>
    <submittedName>
        <fullName evidence="2">Uncharacterized membrane protein (DUF485 family)</fullName>
    </submittedName>
</protein>
<dbReference type="Pfam" id="PF04341">
    <property type="entry name" value="DUF485"/>
    <property type="match status" value="1"/>
</dbReference>
<reference evidence="2 3" key="1">
    <citation type="submission" date="2019-07" db="EMBL/GenBank/DDBJ databases">
        <title>Genomic Encyclopedia of Archaeal and Bacterial Type Strains, Phase II (KMG-II): from individual species to whole genera.</title>
        <authorList>
            <person name="Goeker M."/>
        </authorList>
    </citation>
    <scope>NUCLEOTIDE SEQUENCE [LARGE SCALE GENOMIC DNA]</scope>
    <source>
        <strain evidence="2 3">ATCC BAA-1139</strain>
    </source>
</reference>
<evidence type="ECO:0000256" key="1">
    <source>
        <dbReference type="SAM" id="Phobius"/>
    </source>
</evidence>
<keyword evidence="1" id="KW-0472">Membrane</keyword>
<dbReference type="EMBL" id="VLLN01000019">
    <property type="protein sequence ID" value="TWJ17781.1"/>
    <property type="molecule type" value="Genomic_DNA"/>
</dbReference>
<keyword evidence="3" id="KW-1185">Reference proteome</keyword>
<keyword evidence="1" id="KW-1133">Transmembrane helix</keyword>
<dbReference type="PANTHER" id="PTHR38441">
    <property type="entry name" value="INTEGRAL MEMBRANE PROTEIN-RELATED"/>
    <property type="match status" value="1"/>
</dbReference>
<dbReference type="PANTHER" id="PTHR38441:SF1">
    <property type="entry name" value="MEMBRANE PROTEIN"/>
    <property type="match status" value="1"/>
</dbReference>
<gene>
    <name evidence="2" type="ORF">JN12_02900</name>
</gene>
<dbReference type="AlphaFoldDB" id="A0A562VIX9"/>
<feature type="transmembrane region" description="Helical" evidence="1">
    <location>
        <begin position="27"/>
        <end position="50"/>
    </location>
</feature>
<name>A0A562VIX9_9BACT</name>
<evidence type="ECO:0000313" key="3">
    <source>
        <dbReference type="Proteomes" id="UP000319449"/>
    </source>
</evidence>
<accession>A0A562VIX9</accession>
<keyword evidence="1" id="KW-0812">Transmembrane</keyword>
<dbReference type="OrthoDB" id="5297034at2"/>
<dbReference type="Proteomes" id="UP000319449">
    <property type="component" value="Unassembled WGS sequence"/>
</dbReference>
<sequence>MSEPDYDWKSIAKNPKFVTLHRKKSRFLFGLWVFGAIPYFLLTLGAAYAPDIFKTRLVGRMNLGYLFCVVQFFVTVAIAVYYTYRTNKVFDPLTRELLEELEPGRGR</sequence>
<dbReference type="InterPro" id="IPR007436">
    <property type="entry name" value="DUF485"/>
</dbReference>
<organism evidence="2 3">
    <name type="scientific">Geobacter argillaceus</name>
    <dbReference type="NCBI Taxonomy" id="345631"/>
    <lineage>
        <taxon>Bacteria</taxon>
        <taxon>Pseudomonadati</taxon>
        <taxon>Thermodesulfobacteriota</taxon>
        <taxon>Desulfuromonadia</taxon>
        <taxon>Geobacterales</taxon>
        <taxon>Geobacteraceae</taxon>
        <taxon>Geobacter</taxon>
    </lineage>
</organism>
<proteinExistence type="predicted"/>
<evidence type="ECO:0000313" key="2">
    <source>
        <dbReference type="EMBL" id="TWJ17781.1"/>
    </source>
</evidence>